<organism evidence="1 2">
    <name type="scientific">Tanacetum coccineum</name>
    <dbReference type="NCBI Taxonomy" id="301880"/>
    <lineage>
        <taxon>Eukaryota</taxon>
        <taxon>Viridiplantae</taxon>
        <taxon>Streptophyta</taxon>
        <taxon>Embryophyta</taxon>
        <taxon>Tracheophyta</taxon>
        <taxon>Spermatophyta</taxon>
        <taxon>Magnoliopsida</taxon>
        <taxon>eudicotyledons</taxon>
        <taxon>Gunneridae</taxon>
        <taxon>Pentapetalae</taxon>
        <taxon>asterids</taxon>
        <taxon>campanulids</taxon>
        <taxon>Asterales</taxon>
        <taxon>Asteraceae</taxon>
        <taxon>Asteroideae</taxon>
        <taxon>Anthemideae</taxon>
        <taxon>Anthemidinae</taxon>
        <taxon>Tanacetum</taxon>
    </lineage>
</organism>
<reference evidence="1" key="2">
    <citation type="submission" date="2022-01" db="EMBL/GenBank/DDBJ databases">
        <authorList>
            <person name="Yamashiro T."/>
            <person name="Shiraishi A."/>
            <person name="Satake H."/>
            <person name="Nakayama K."/>
        </authorList>
    </citation>
    <scope>NUCLEOTIDE SEQUENCE</scope>
</reference>
<gene>
    <name evidence="1" type="ORF">Tco_1004001</name>
</gene>
<accession>A0ABQ5FC22</accession>
<protein>
    <submittedName>
        <fullName evidence="1">Uncharacterized protein</fullName>
    </submittedName>
</protein>
<keyword evidence="2" id="KW-1185">Reference proteome</keyword>
<comment type="caution">
    <text evidence="1">The sequence shown here is derived from an EMBL/GenBank/DDBJ whole genome shotgun (WGS) entry which is preliminary data.</text>
</comment>
<evidence type="ECO:0000313" key="1">
    <source>
        <dbReference type="EMBL" id="GJT60468.1"/>
    </source>
</evidence>
<evidence type="ECO:0000313" key="2">
    <source>
        <dbReference type="Proteomes" id="UP001151760"/>
    </source>
</evidence>
<dbReference type="EMBL" id="BQNB010017202">
    <property type="protein sequence ID" value="GJT60468.1"/>
    <property type="molecule type" value="Genomic_DNA"/>
</dbReference>
<proteinExistence type="predicted"/>
<sequence length="256" mass="30070">MFENEQLLRTFSNISPETKLCKKHKKEEIHLLLTGIGDEIYSTIDACKTAHDMWIAIERRQQGESLNKQDVKENIYLGFWQDFTSRRCKSQLSPYYFRKSKWVKDYTYHKEKTLMCKKAEKGVPLRVEQSDWLDDTDEEIDEQELEAHYSFMAKIQEVVTTESGSDAEPLKKVQPNADYNVFADERQHSEQPEFLNDTYVVEKDDSNYICDSLNMCDNDNQVDQNATEYDEERDVLANLIANLTLDTKENKIFKSN</sequence>
<reference evidence="1" key="1">
    <citation type="journal article" date="2022" name="Int. J. Mol. Sci.">
        <title>Draft Genome of Tanacetum Coccineum: Genomic Comparison of Closely Related Tanacetum-Family Plants.</title>
        <authorList>
            <person name="Yamashiro T."/>
            <person name="Shiraishi A."/>
            <person name="Nakayama K."/>
            <person name="Satake H."/>
        </authorList>
    </citation>
    <scope>NUCLEOTIDE SEQUENCE</scope>
</reference>
<dbReference type="Proteomes" id="UP001151760">
    <property type="component" value="Unassembled WGS sequence"/>
</dbReference>
<name>A0ABQ5FC22_9ASTR</name>